<proteinExistence type="predicted"/>
<sequence>MDRLLADDAQAGKEFQSASTRIFPAPFSPTFLLLSTIDVAVEARCTGMESNGGSPMLQRPVVVRDVEDDPVKIREGEVDFQM</sequence>
<evidence type="ECO:0000313" key="1">
    <source>
        <dbReference type="EMBL" id="GFR96399.1"/>
    </source>
</evidence>
<evidence type="ECO:0000313" key="2">
    <source>
        <dbReference type="Proteomes" id="UP000762676"/>
    </source>
</evidence>
<name>A0AAV4HFP6_9GAST</name>
<comment type="caution">
    <text evidence="1">The sequence shown here is derived from an EMBL/GenBank/DDBJ whole genome shotgun (WGS) entry which is preliminary data.</text>
</comment>
<gene>
    <name evidence="1" type="ORF">ElyMa_000968100</name>
</gene>
<reference evidence="1 2" key="1">
    <citation type="journal article" date="2021" name="Elife">
        <title>Chloroplast acquisition without the gene transfer in kleptoplastic sea slugs, Plakobranchus ocellatus.</title>
        <authorList>
            <person name="Maeda T."/>
            <person name="Takahashi S."/>
            <person name="Yoshida T."/>
            <person name="Shimamura S."/>
            <person name="Takaki Y."/>
            <person name="Nagai Y."/>
            <person name="Toyoda A."/>
            <person name="Suzuki Y."/>
            <person name="Arimoto A."/>
            <person name="Ishii H."/>
            <person name="Satoh N."/>
            <person name="Nishiyama T."/>
            <person name="Hasebe M."/>
            <person name="Maruyama T."/>
            <person name="Minagawa J."/>
            <person name="Obokata J."/>
            <person name="Shigenobu S."/>
        </authorList>
    </citation>
    <scope>NUCLEOTIDE SEQUENCE [LARGE SCALE GENOMIC DNA]</scope>
</reference>
<dbReference type="Proteomes" id="UP000762676">
    <property type="component" value="Unassembled WGS sequence"/>
</dbReference>
<keyword evidence="2" id="KW-1185">Reference proteome</keyword>
<organism evidence="1 2">
    <name type="scientific">Elysia marginata</name>
    <dbReference type="NCBI Taxonomy" id="1093978"/>
    <lineage>
        <taxon>Eukaryota</taxon>
        <taxon>Metazoa</taxon>
        <taxon>Spiralia</taxon>
        <taxon>Lophotrochozoa</taxon>
        <taxon>Mollusca</taxon>
        <taxon>Gastropoda</taxon>
        <taxon>Heterobranchia</taxon>
        <taxon>Euthyneura</taxon>
        <taxon>Panpulmonata</taxon>
        <taxon>Sacoglossa</taxon>
        <taxon>Placobranchoidea</taxon>
        <taxon>Plakobranchidae</taxon>
        <taxon>Elysia</taxon>
    </lineage>
</organism>
<dbReference type="AlphaFoldDB" id="A0AAV4HFP6"/>
<accession>A0AAV4HFP6</accession>
<protein>
    <submittedName>
        <fullName evidence="1">Uncharacterized protein</fullName>
    </submittedName>
</protein>
<dbReference type="EMBL" id="BMAT01001966">
    <property type="protein sequence ID" value="GFR96399.1"/>
    <property type="molecule type" value="Genomic_DNA"/>
</dbReference>